<feature type="region of interest" description="Disordered" evidence="1">
    <location>
        <begin position="695"/>
        <end position="716"/>
    </location>
</feature>
<evidence type="ECO:0000313" key="6">
    <source>
        <dbReference type="Proteomes" id="UP000754359"/>
    </source>
</evidence>
<comment type="caution">
    <text evidence="4">The sequence shown here is derived from an EMBL/GenBank/DDBJ whole genome shotgun (WGS) entry which is preliminary data.</text>
</comment>
<feature type="domain" description="RNA-editing substrate-binding complex 6 protein" evidence="2">
    <location>
        <begin position="304"/>
        <end position="481"/>
    </location>
</feature>
<evidence type="ECO:0000313" key="4">
    <source>
        <dbReference type="EMBL" id="PKC45863.1"/>
    </source>
</evidence>
<reference evidence="3 6" key="2">
    <citation type="submission" date="2018-05" db="EMBL/GenBank/DDBJ databases">
        <title>Genome assembly of Plasmodium falciparum NF54 DiCre.</title>
        <authorList>
            <person name="Baumgarten S."/>
            <person name="Treeck M."/>
            <person name="Scherf A."/>
        </authorList>
    </citation>
    <scope>NUCLEOTIDE SEQUENCE [LARGE SCALE GENOMIC DNA]</scope>
    <source>
        <strain evidence="3">NF54</strain>
    </source>
</reference>
<dbReference type="Proteomes" id="UP000754359">
    <property type="component" value="Unassembled WGS sequence"/>
</dbReference>
<dbReference type="Pfam" id="PF26188">
    <property type="entry name" value="RESC6"/>
    <property type="match status" value="1"/>
</dbReference>
<dbReference type="SMR" id="A0A2I0BUI0"/>
<evidence type="ECO:0000259" key="2">
    <source>
        <dbReference type="Pfam" id="PF26188"/>
    </source>
</evidence>
<name>A0A2I0BUI0_PLAFO</name>
<sequence>MILSFPFNIIRYKINHAILKNEKILVKYFQTEKKRFGELHQPRTRHEKKYHLDILDEVYFDMTEAIEEKNKLEREEYNNIDKNISDIILNYNISKKNEIIKSLMRYSIEIKKKNKNNNNNNNKSKNKNETINMIKKDSNINNNHVYQNQTICFNNNKDNNEDNIFPLIKSNIKDYSHHFNTCEIGIILKCFLKINIHDIEIINTLLHQYFKRNMKFSIYGSLYVLNFFSKCPSLLLPYNMNNLKLLCSDILKKIHLFEFKNICIICNYASSLYLPTNKMFIHNFIENICNYLLNEKKEHFSSSADSIHYICNACARVHFFNKEIFNFLKIEIEKNISSFSLDQLVSLCNAYSKFKNAEQSNYLSLFLLLADHIINKSYQITTRHLSVLANSFNNACILHEKLFYIITEEGLNHINSFQPQQLVMLIHAYVNIGLINNKLLCHIWEKAYQFINEYTLQELSMLIQAYTKSSQHMDSFFNKLCHTIYIFIITKYPFLQEKRINNNYEENAKGDIENDYMENNCVDNKYIDNKYIHNNCVDNKYIHNNCVDNKYIHNNCVDNKYIHNNCVDNKYIHNNCVDNKYIHNNCVDNKYIHNNCVDNKYIHNNCVDNKYIHNNCVDNIYNAHHYQYNKYMNYLHILKQHKQCDLSYNTLDDKNSKQAELIFYVIYNKRNHNDFLDKSKNNFIEKKIKDHIHLNHDEKNEDTTGNKKNNNTNDSLECSSKYEHNDIINKNTNILVQNNTMPISNNSYDKNYFITNHNSCHDIDRLETWLKKYFSQHMNPTLLCSIIYSLIKGNCLLQYDLLIVLTKLSIIFLEEFKYSELANICVALSEAYIRASEENNKQNDLISIYQKEDYTHIYNEKLYNGHQIFSNKNIRTYDKKLYYSSKEYLFICKLFFDKVEIYLNKQTQLFTDIHTIYKFITSFGSLKMNKYANISLHLFNLSIFEIKKLSYLPLQKMANSFMQMNVYNEDVYAYINKLQKMKKIKK</sequence>
<organism evidence="4 5">
    <name type="scientific">Plasmodium falciparum (isolate NF54)</name>
    <dbReference type="NCBI Taxonomy" id="5843"/>
    <lineage>
        <taxon>Eukaryota</taxon>
        <taxon>Sar</taxon>
        <taxon>Alveolata</taxon>
        <taxon>Apicomplexa</taxon>
        <taxon>Aconoidasida</taxon>
        <taxon>Haemosporida</taxon>
        <taxon>Plasmodiidae</taxon>
        <taxon>Plasmodium</taxon>
        <taxon>Plasmodium (Laverania)</taxon>
    </lineage>
</organism>
<dbReference type="EMBL" id="QFXU01000015">
    <property type="protein sequence ID" value="KAF4328414.1"/>
    <property type="molecule type" value="Genomic_DNA"/>
</dbReference>
<dbReference type="EMBL" id="NYMT01000012">
    <property type="protein sequence ID" value="PKC45863.1"/>
    <property type="molecule type" value="Genomic_DNA"/>
</dbReference>
<evidence type="ECO:0000256" key="1">
    <source>
        <dbReference type="SAM" id="MobiDB-lite"/>
    </source>
</evidence>
<dbReference type="AlphaFoldDB" id="A0A2I0BUI0"/>
<accession>A0A2I0BUI0</accession>
<dbReference type="Proteomes" id="UP000232684">
    <property type="component" value="Unassembled WGS sequence"/>
</dbReference>
<evidence type="ECO:0000313" key="3">
    <source>
        <dbReference type="EMBL" id="KAF4328414.1"/>
    </source>
</evidence>
<feature type="compositionally biased region" description="Basic and acidic residues" evidence="1">
    <location>
        <begin position="695"/>
        <end position="705"/>
    </location>
</feature>
<evidence type="ECO:0000313" key="5">
    <source>
        <dbReference type="Proteomes" id="UP000232684"/>
    </source>
</evidence>
<gene>
    <name evidence="4" type="ORF">CK202_3547</name>
    <name evidence="3" type="ORF">CYL21_3160</name>
</gene>
<proteinExistence type="predicted"/>
<dbReference type="InterPro" id="IPR058917">
    <property type="entry name" value="RESC6_dom"/>
</dbReference>
<reference evidence="4 5" key="1">
    <citation type="submission" date="2017-11" db="EMBL/GenBank/DDBJ databases">
        <title>Plasmodium falciparum NF54 genome assembly.</title>
        <authorList>
            <person name="Bryant J.M."/>
            <person name="Baumgarten S."/>
            <person name="Scheidig-Benatar C."/>
            <person name="Scherf A."/>
        </authorList>
    </citation>
    <scope>NUCLEOTIDE SEQUENCE [LARGE SCALE GENOMIC DNA]</scope>
    <source>
        <strain evidence="4">NF54</strain>
    </source>
</reference>
<protein>
    <recommendedName>
        <fullName evidence="2">RNA-editing substrate-binding complex 6 protein domain-containing protein</fullName>
    </recommendedName>
</protein>